<dbReference type="PANTHER" id="PTHR41260:SF1">
    <property type="entry name" value="PROTEIN ECSC"/>
    <property type="match status" value="1"/>
</dbReference>
<sequence>MKIDQQSTYFTMINIEHRQWCAKMSKKPTLLNRAAKGIQHRINRIIPEKVHRVITGAIKEITRGVLSGAGFTTLKRLPPASIEEIELLALKKVNFYSSSSAAEGAITGYGGFISGFADFPLWLTLKMKMLFEIANAYGVDLKDYKERLYILHIFQLTFSSQKHRNAVFNILNDWEAQKESLPGDIHQFDWRTFQLEYRDFIDIAKLIQLIPGVGAIAGAYVNHKYTKKLGYNAMNAYRMRMAEFRNN</sequence>
<name>L8JZ17_9BACT</name>
<reference evidence="1 2" key="1">
    <citation type="submission" date="2012-12" db="EMBL/GenBank/DDBJ databases">
        <title>Genome assembly of Fulvivirga imtechensis AK7.</title>
        <authorList>
            <person name="Nupur N."/>
            <person name="Khatri I."/>
            <person name="Kumar R."/>
            <person name="Subramanian S."/>
            <person name="Pinnaka A."/>
        </authorList>
    </citation>
    <scope>NUCLEOTIDE SEQUENCE [LARGE SCALE GENOMIC DNA]</scope>
    <source>
        <strain evidence="1 2">AK7</strain>
    </source>
</reference>
<dbReference type="Pfam" id="PF12787">
    <property type="entry name" value="EcsC"/>
    <property type="match status" value="1"/>
</dbReference>
<proteinExistence type="predicted"/>
<keyword evidence="2" id="KW-1185">Reference proteome</keyword>
<dbReference type="AlphaFoldDB" id="L8JZ17"/>
<protein>
    <submittedName>
        <fullName evidence="1">EcsC protein</fullName>
    </submittedName>
</protein>
<dbReference type="InterPro" id="IPR024787">
    <property type="entry name" value="EcsC"/>
</dbReference>
<dbReference type="RefSeq" id="WP_009577999.1">
    <property type="nucleotide sequence ID" value="NZ_AMZN01000006.1"/>
</dbReference>
<dbReference type="EMBL" id="AMZN01000006">
    <property type="protein sequence ID" value="ELR73418.1"/>
    <property type="molecule type" value="Genomic_DNA"/>
</dbReference>
<dbReference type="eggNOG" id="ENOG502Z89E">
    <property type="taxonomic scope" value="Bacteria"/>
</dbReference>
<evidence type="ECO:0000313" key="1">
    <source>
        <dbReference type="EMBL" id="ELR73418.1"/>
    </source>
</evidence>
<dbReference type="STRING" id="1237149.C900_04270"/>
<dbReference type="PATRIC" id="fig|1237149.3.peg.554"/>
<evidence type="ECO:0000313" key="2">
    <source>
        <dbReference type="Proteomes" id="UP000011135"/>
    </source>
</evidence>
<accession>L8JZ17</accession>
<dbReference type="Proteomes" id="UP000011135">
    <property type="component" value="Unassembled WGS sequence"/>
</dbReference>
<dbReference type="PANTHER" id="PTHR41260">
    <property type="entry name" value="PROTEIN ECSC"/>
    <property type="match status" value="1"/>
</dbReference>
<comment type="caution">
    <text evidence="1">The sequence shown here is derived from an EMBL/GenBank/DDBJ whole genome shotgun (WGS) entry which is preliminary data.</text>
</comment>
<organism evidence="1 2">
    <name type="scientific">Fulvivirga imtechensis AK7</name>
    <dbReference type="NCBI Taxonomy" id="1237149"/>
    <lineage>
        <taxon>Bacteria</taxon>
        <taxon>Pseudomonadati</taxon>
        <taxon>Bacteroidota</taxon>
        <taxon>Cytophagia</taxon>
        <taxon>Cytophagales</taxon>
        <taxon>Fulvivirgaceae</taxon>
        <taxon>Fulvivirga</taxon>
    </lineage>
</organism>
<gene>
    <name evidence="1" type="ORF">C900_04270</name>
</gene>